<evidence type="ECO:0000313" key="1">
    <source>
        <dbReference type="EMBL" id="ORY36902.1"/>
    </source>
</evidence>
<sequence length="91" mass="10254">MEAAAVTAIQPQMNISKMEKRLQPPTAEEIAYHRKHLYDDTNQDDHQRNIEQELTASKETRRKGCGCFSGDCTGWGSMCFGSSICFGCCCW</sequence>
<dbReference type="Proteomes" id="UP000193642">
    <property type="component" value="Unassembled WGS sequence"/>
</dbReference>
<protein>
    <submittedName>
        <fullName evidence="1">Uncharacterized protein</fullName>
    </submittedName>
</protein>
<accession>A0A1Y2BQ75</accession>
<keyword evidence="2" id="KW-1185">Reference proteome</keyword>
<evidence type="ECO:0000313" key="2">
    <source>
        <dbReference type="Proteomes" id="UP000193642"/>
    </source>
</evidence>
<comment type="caution">
    <text evidence="1">The sequence shown here is derived from an EMBL/GenBank/DDBJ whole genome shotgun (WGS) entry which is preliminary data.</text>
</comment>
<reference evidence="1 2" key="1">
    <citation type="submission" date="2016-07" db="EMBL/GenBank/DDBJ databases">
        <title>Pervasive Adenine N6-methylation of Active Genes in Fungi.</title>
        <authorList>
            <consortium name="DOE Joint Genome Institute"/>
            <person name="Mondo S.J."/>
            <person name="Dannebaum R.O."/>
            <person name="Kuo R.C."/>
            <person name="Labutti K."/>
            <person name="Haridas S."/>
            <person name="Kuo A."/>
            <person name="Salamov A."/>
            <person name="Ahrendt S.R."/>
            <person name="Lipzen A."/>
            <person name="Sullivan W."/>
            <person name="Andreopoulos W.B."/>
            <person name="Clum A."/>
            <person name="Lindquist E."/>
            <person name="Daum C."/>
            <person name="Ramamoorthy G.K."/>
            <person name="Gryganskyi A."/>
            <person name="Culley D."/>
            <person name="Magnuson J.K."/>
            <person name="James T.Y."/>
            <person name="O'Malley M.A."/>
            <person name="Stajich J.E."/>
            <person name="Spatafora J.W."/>
            <person name="Visel A."/>
            <person name="Grigoriev I.V."/>
        </authorList>
    </citation>
    <scope>NUCLEOTIDE SEQUENCE [LARGE SCALE GENOMIC DNA]</scope>
    <source>
        <strain evidence="1 2">JEL800</strain>
    </source>
</reference>
<organism evidence="1 2">
    <name type="scientific">Rhizoclosmatium globosum</name>
    <dbReference type="NCBI Taxonomy" id="329046"/>
    <lineage>
        <taxon>Eukaryota</taxon>
        <taxon>Fungi</taxon>
        <taxon>Fungi incertae sedis</taxon>
        <taxon>Chytridiomycota</taxon>
        <taxon>Chytridiomycota incertae sedis</taxon>
        <taxon>Chytridiomycetes</taxon>
        <taxon>Chytridiales</taxon>
        <taxon>Chytriomycetaceae</taxon>
        <taxon>Rhizoclosmatium</taxon>
    </lineage>
</organism>
<dbReference type="AlphaFoldDB" id="A0A1Y2BQ75"/>
<gene>
    <name evidence="1" type="ORF">BCR33DRAFT_721818</name>
</gene>
<proteinExistence type="predicted"/>
<dbReference type="EMBL" id="MCGO01000053">
    <property type="protein sequence ID" value="ORY36902.1"/>
    <property type="molecule type" value="Genomic_DNA"/>
</dbReference>
<name>A0A1Y2BQ75_9FUNG</name>